<proteinExistence type="predicted"/>
<sequence length="92" mass="10678">MCHIFNVRGFELTPRQLERTRGAYVQDTRDMAVYYVANVETLSDAVHAWMRANYPSDYYFTQIIDPEMSNGGCYSCQRRSAMFQVCLDTGDE</sequence>
<evidence type="ECO:0000259" key="1">
    <source>
        <dbReference type="Pfam" id="PF00188"/>
    </source>
</evidence>
<accession>A0A8S5RFN4</accession>
<dbReference type="EMBL" id="BK059099">
    <property type="protein sequence ID" value="DAE29796.1"/>
    <property type="molecule type" value="Genomic_DNA"/>
</dbReference>
<feature type="domain" description="SCP" evidence="1">
    <location>
        <begin position="30"/>
        <end position="86"/>
    </location>
</feature>
<organism evidence="2">
    <name type="scientific">virus sp. ctL1g6</name>
    <dbReference type="NCBI Taxonomy" id="2827988"/>
    <lineage>
        <taxon>Viruses</taxon>
    </lineage>
</organism>
<reference evidence="2" key="1">
    <citation type="journal article" date="2021" name="Proc. Natl. Acad. Sci. U.S.A.">
        <title>A Catalog of Tens of Thousands of Viruses from Human Metagenomes Reveals Hidden Associations with Chronic Diseases.</title>
        <authorList>
            <person name="Tisza M.J."/>
            <person name="Buck C.B."/>
        </authorList>
    </citation>
    <scope>NUCLEOTIDE SEQUENCE</scope>
    <source>
        <strain evidence="2">CtL1g6</strain>
    </source>
</reference>
<protein>
    <recommendedName>
        <fullName evidence="1">SCP domain-containing protein</fullName>
    </recommendedName>
</protein>
<name>A0A8S5RFN4_9VIRU</name>
<dbReference type="InterPro" id="IPR014044">
    <property type="entry name" value="CAP_dom"/>
</dbReference>
<dbReference type="Pfam" id="PF00188">
    <property type="entry name" value="CAP"/>
    <property type="match status" value="1"/>
</dbReference>
<evidence type="ECO:0000313" key="2">
    <source>
        <dbReference type="EMBL" id="DAE29796.1"/>
    </source>
</evidence>